<evidence type="ECO:0000256" key="1">
    <source>
        <dbReference type="SAM" id="MobiDB-lite"/>
    </source>
</evidence>
<gene>
    <name evidence="2" type="ORF">PPSIR1_25796</name>
</gene>
<dbReference type="EMBL" id="ABCS01000006">
    <property type="protein sequence ID" value="EDM81057.1"/>
    <property type="molecule type" value="Genomic_DNA"/>
</dbReference>
<accession>A6FZH3</accession>
<evidence type="ECO:0000313" key="2">
    <source>
        <dbReference type="EMBL" id="EDM81057.1"/>
    </source>
</evidence>
<feature type="region of interest" description="Disordered" evidence="1">
    <location>
        <begin position="1"/>
        <end position="30"/>
    </location>
</feature>
<dbReference type="Proteomes" id="UP000005801">
    <property type="component" value="Unassembled WGS sequence"/>
</dbReference>
<name>A6FZH3_9BACT</name>
<keyword evidence="3" id="KW-1185">Reference proteome</keyword>
<evidence type="ECO:0008006" key="4">
    <source>
        <dbReference type="Google" id="ProtNLM"/>
    </source>
</evidence>
<protein>
    <recommendedName>
        <fullName evidence="4">DUF481 domain-containing protein</fullName>
    </recommendedName>
</protein>
<reference evidence="2 3" key="1">
    <citation type="submission" date="2007-06" db="EMBL/GenBank/DDBJ databases">
        <authorList>
            <person name="Shimkets L."/>
            <person name="Ferriera S."/>
            <person name="Johnson J."/>
            <person name="Kravitz S."/>
            <person name="Beeson K."/>
            <person name="Sutton G."/>
            <person name="Rogers Y.-H."/>
            <person name="Friedman R."/>
            <person name="Frazier M."/>
            <person name="Venter J.C."/>
        </authorList>
    </citation>
    <scope>NUCLEOTIDE SEQUENCE [LARGE SCALE GENOMIC DNA]</scope>
    <source>
        <strain evidence="2 3">SIR-1</strain>
    </source>
</reference>
<organism evidence="2 3">
    <name type="scientific">Plesiocystis pacifica SIR-1</name>
    <dbReference type="NCBI Taxonomy" id="391625"/>
    <lineage>
        <taxon>Bacteria</taxon>
        <taxon>Pseudomonadati</taxon>
        <taxon>Myxococcota</taxon>
        <taxon>Polyangia</taxon>
        <taxon>Nannocystales</taxon>
        <taxon>Nannocystaceae</taxon>
        <taxon>Plesiocystis</taxon>
    </lineage>
</organism>
<dbReference type="AlphaFoldDB" id="A6FZH3"/>
<evidence type="ECO:0000313" key="3">
    <source>
        <dbReference type="Proteomes" id="UP000005801"/>
    </source>
</evidence>
<feature type="compositionally biased region" description="Low complexity" evidence="1">
    <location>
        <begin position="1"/>
        <end position="16"/>
    </location>
</feature>
<dbReference type="InterPro" id="IPR007433">
    <property type="entry name" value="DUF481"/>
</dbReference>
<proteinExistence type="predicted"/>
<sequence length="276" mass="30090">MLLGALAAPSQAAAGPVDTNKGGAPPREGLSVNASASVNLSGGNVNRSQLALAGNLHWQDFHAPSPSAGPDHPARVLGPQLPWPRQQFQLEGSSALMTNEGFRVRNSAFAFGRWRRMWHRRVGTTAFGQIEYDERRSLRRRSLLGAGGSVTLSNRLRLRAFTSASYIVEFERNTITVPDDPHPEAPINHRLSAVLVVTASLVGDDALRLRSATFVQPRFDDPSDLRTLQSMQLEGQILRNFAMGLDASLEWDNQPPMGVVPFDWAVSSYVRVSLGG</sequence>
<comment type="caution">
    <text evidence="2">The sequence shown here is derived from an EMBL/GenBank/DDBJ whole genome shotgun (WGS) entry which is preliminary data.</text>
</comment>
<dbReference type="eggNOG" id="COG3137">
    <property type="taxonomic scope" value="Bacteria"/>
</dbReference>
<dbReference type="Pfam" id="PF04338">
    <property type="entry name" value="DUF481"/>
    <property type="match status" value="1"/>
</dbReference>